<proteinExistence type="predicted"/>
<dbReference type="SUPFAM" id="SSF103473">
    <property type="entry name" value="MFS general substrate transporter"/>
    <property type="match status" value="1"/>
</dbReference>
<feature type="transmembrane region" description="Helical" evidence="6">
    <location>
        <begin position="113"/>
        <end position="138"/>
    </location>
</feature>
<dbReference type="InterPro" id="IPR020846">
    <property type="entry name" value="MFS_dom"/>
</dbReference>
<dbReference type="Pfam" id="PF07690">
    <property type="entry name" value="MFS_1"/>
    <property type="match status" value="1"/>
</dbReference>
<dbReference type="PROSITE" id="PS50850">
    <property type="entry name" value="MFS"/>
    <property type="match status" value="1"/>
</dbReference>
<comment type="subcellular location">
    <subcellularLocation>
        <location evidence="1">Cell membrane</location>
        <topology evidence="1">Multi-pass membrane protein</topology>
    </subcellularLocation>
</comment>
<dbReference type="PANTHER" id="PTHR23513:SF17">
    <property type="entry name" value="MEMBRANE PROTEIN"/>
    <property type="match status" value="1"/>
</dbReference>
<evidence type="ECO:0000313" key="8">
    <source>
        <dbReference type="EMBL" id="CAB4597623.1"/>
    </source>
</evidence>
<dbReference type="Gene3D" id="1.20.1250.20">
    <property type="entry name" value="MFS general substrate transporter like domains"/>
    <property type="match status" value="2"/>
</dbReference>
<dbReference type="GO" id="GO:0022857">
    <property type="term" value="F:transmembrane transporter activity"/>
    <property type="evidence" value="ECO:0007669"/>
    <property type="project" value="InterPro"/>
</dbReference>
<keyword evidence="3 6" id="KW-0812">Transmembrane</keyword>
<dbReference type="CDD" id="cd06173">
    <property type="entry name" value="MFS_MefA_like"/>
    <property type="match status" value="1"/>
</dbReference>
<feature type="transmembrane region" description="Helical" evidence="6">
    <location>
        <begin position="373"/>
        <end position="395"/>
    </location>
</feature>
<dbReference type="PANTHER" id="PTHR23513">
    <property type="entry name" value="INTEGRAL MEMBRANE EFFLUX PROTEIN-RELATED"/>
    <property type="match status" value="1"/>
</dbReference>
<name>A0A6J6GDH8_9ZZZZ</name>
<protein>
    <submittedName>
        <fullName evidence="8">Unannotated protein</fullName>
    </submittedName>
</protein>
<feature type="transmembrane region" description="Helical" evidence="6">
    <location>
        <begin position="52"/>
        <end position="73"/>
    </location>
</feature>
<feature type="domain" description="Major facilitator superfamily (MFS) profile" evidence="7">
    <location>
        <begin position="186"/>
        <end position="440"/>
    </location>
</feature>
<feature type="transmembrane region" description="Helical" evidence="6">
    <location>
        <begin position="280"/>
        <end position="301"/>
    </location>
</feature>
<dbReference type="InterPro" id="IPR036259">
    <property type="entry name" value="MFS_trans_sf"/>
</dbReference>
<organism evidence="8">
    <name type="scientific">freshwater metagenome</name>
    <dbReference type="NCBI Taxonomy" id="449393"/>
    <lineage>
        <taxon>unclassified sequences</taxon>
        <taxon>metagenomes</taxon>
        <taxon>ecological metagenomes</taxon>
    </lineage>
</organism>
<accession>A0A6J6GDH8</accession>
<evidence type="ECO:0000256" key="1">
    <source>
        <dbReference type="ARBA" id="ARBA00004651"/>
    </source>
</evidence>
<dbReference type="EMBL" id="CAEZUI010000070">
    <property type="protein sequence ID" value="CAB4597623.1"/>
    <property type="molecule type" value="Genomic_DNA"/>
</dbReference>
<evidence type="ECO:0000256" key="5">
    <source>
        <dbReference type="ARBA" id="ARBA00023136"/>
    </source>
</evidence>
<dbReference type="AlphaFoldDB" id="A0A6J6GDH8"/>
<gene>
    <name evidence="8" type="ORF">UFOPK1807_00637</name>
</gene>
<feature type="transmembrane region" description="Helical" evidence="6">
    <location>
        <begin position="150"/>
        <end position="172"/>
    </location>
</feature>
<evidence type="ECO:0000259" key="7">
    <source>
        <dbReference type="PROSITE" id="PS50850"/>
    </source>
</evidence>
<evidence type="ECO:0000256" key="6">
    <source>
        <dbReference type="SAM" id="Phobius"/>
    </source>
</evidence>
<reference evidence="8" key="1">
    <citation type="submission" date="2020-05" db="EMBL/GenBank/DDBJ databases">
        <authorList>
            <person name="Chiriac C."/>
            <person name="Salcher M."/>
            <person name="Ghai R."/>
            <person name="Kavagutti S V."/>
        </authorList>
    </citation>
    <scope>NUCLEOTIDE SEQUENCE</scope>
</reference>
<keyword evidence="5 6" id="KW-0472">Membrane</keyword>
<dbReference type="GO" id="GO:0005886">
    <property type="term" value="C:plasma membrane"/>
    <property type="evidence" value="ECO:0007669"/>
    <property type="project" value="UniProtKB-SubCell"/>
</dbReference>
<dbReference type="InterPro" id="IPR011701">
    <property type="entry name" value="MFS"/>
</dbReference>
<evidence type="ECO:0000256" key="4">
    <source>
        <dbReference type="ARBA" id="ARBA00022989"/>
    </source>
</evidence>
<feature type="transmembrane region" description="Helical" evidence="6">
    <location>
        <begin position="184"/>
        <end position="204"/>
    </location>
</feature>
<evidence type="ECO:0000256" key="2">
    <source>
        <dbReference type="ARBA" id="ARBA00022475"/>
    </source>
</evidence>
<evidence type="ECO:0000256" key="3">
    <source>
        <dbReference type="ARBA" id="ARBA00022692"/>
    </source>
</evidence>
<keyword evidence="2" id="KW-1003">Cell membrane</keyword>
<feature type="transmembrane region" description="Helical" evidence="6">
    <location>
        <begin position="245"/>
        <end position="265"/>
    </location>
</feature>
<sequence length="440" mass="46567">MQQETFSLWQLLSNPPLRRLLSVRWSGQFTDGIFQSALASFLLFSPERQASALNAALAFALVLLPYSLVGPLAGTLLDRFSRRRAILFANLSRSLTLIFIALLISQGRTGVELTILVLVAFGLNRLILAALSAGIPLVSPPTALIASNALAVTAGSVAVVLGGGLGLLIRRISDALTSANSADGYLIIAASAGYLLASLFASFLKKGEIGPLPHERERATFGAGFTELREGIKFLKLHGDATRGIFAVAVHRGGITGLTLAALLLERNTFNDPQDSEAGLAGLSVALSGAAIGFVIGAIIAPRGVRWIGRHRWMRLSLFLAAFGSLILVLDRTQNLLIATAFFTGLFGQSLKVTNDALVQSKISDEYRGRTFAIYDVVVNASIVLSALGTALLLPDSGDSWLVPALIAGIYFVTALVLLRPSKFFLKGVALNATTPSTPG</sequence>
<feature type="transmembrane region" description="Helical" evidence="6">
    <location>
        <begin position="313"/>
        <end position="330"/>
    </location>
</feature>
<keyword evidence="4 6" id="KW-1133">Transmembrane helix</keyword>
<feature type="transmembrane region" description="Helical" evidence="6">
    <location>
        <begin position="85"/>
        <end position="107"/>
    </location>
</feature>
<feature type="transmembrane region" description="Helical" evidence="6">
    <location>
        <begin position="401"/>
        <end position="419"/>
    </location>
</feature>